<dbReference type="PROSITE" id="PS51833">
    <property type="entry name" value="HDOD"/>
    <property type="match status" value="1"/>
</dbReference>
<evidence type="ECO:0000313" key="3">
    <source>
        <dbReference type="Proteomes" id="UP000239735"/>
    </source>
</evidence>
<proteinExistence type="predicted"/>
<dbReference type="InterPro" id="IPR013976">
    <property type="entry name" value="HDOD"/>
</dbReference>
<protein>
    <submittedName>
        <fullName evidence="2">Putative Metal dependent phosphohydrolase</fullName>
    </submittedName>
</protein>
<name>A0A2N9LA36_9BACT</name>
<dbReference type="InterPro" id="IPR003607">
    <property type="entry name" value="HD/PDEase_dom"/>
</dbReference>
<sequence length="300" mass="32769">MDEVAQTKRGPTLGVAEISERSGQAATQPWAYLHLPPFPQVAVRVLQLANNENVQLHQLCDLISSDPAFASEVLTVANSLLYAPRYPSTSILQAVAVLGANTLQGMCVTVGVRAYLGKAMSYPAMRNLWRHNLACAMIAERLAEAGFNDKDTAYTSGILHDVGRMALAVIQPKGYAALLDAHHGTDATLLDAERELFGWDHCETGRQLIGDWKLPDNLEAVVADHHLPRRNDGAWDMAELMKVSCAMASAVGYAAFSACETTAFADLLEQLPARERWLFRADAEMLRGQIEESIHAIESV</sequence>
<reference evidence="3" key="1">
    <citation type="submission" date="2018-02" db="EMBL/GenBank/DDBJ databases">
        <authorList>
            <person name="Hausmann B."/>
        </authorList>
    </citation>
    <scope>NUCLEOTIDE SEQUENCE [LARGE SCALE GENOMIC DNA]</scope>
    <source>
        <strain evidence="3">Peat soil MAG SbA5</strain>
    </source>
</reference>
<organism evidence="2 3">
    <name type="scientific">Candidatus Sulfuritelmatomonas gaucii</name>
    <dbReference type="NCBI Taxonomy" id="2043161"/>
    <lineage>
        <taxon>Bacteria</taxon>
        <taxon>Pseudomonadati</taxon>
        <taxon>Acidobacteriota</taxon>
        <taxon>Terriglobia</taxon>
        <taxon>Terriglobales</taxon>
        <taxon>Acidobacteriaceae</taxon>
        <taxon>Candidatus Sulfuritelmatomonas</taxon>
    </lineage>
</organism>
<accession>A0A2N9LA36</accession>
<dbReference type="PANTHER" id="PTHR33525:SF3">
    <property type="entry name" value="RIBONUCLEASE Y"/>
    <property type="match status" value="1"/>
</dbReference>
<dbReference type="AlphaFoldDB" id="A0A2N9LA36"/>
<evidence type="ECO:0000259" key="1">
    <source>
        <dbReference type="PROSITE" id="PS51833"/>
    </source>
</evidence>
<evidence type="ECO:0000313" key="2">
    <source>
        <dbReference type="EMBL" id="SPE20138.1"/>
    </source>
</evidence>
<dbReference type="Gene3D" id="1.10.3210.10">
    <property type="entry name" value="Hypothetical protein af1432"/>
    <property type="match status" value="1"/>
</dbReference>
<dbReference type="OrthoDB" id="128366at2"/>
<dbReference type="Pfam" id="PF08668">
    <property type="entry name" value="HDOD"/>
    <property type="match status" value="1"/>
</dbReference>
<keyword evidence="2" id="KW-0378">Hydrolase</keyword>
<dbReference type="CDD" id="cd00077">
    <property type="entry name" value="HDc"/>
    <property type="match status" value="1"/>
</dbReference>
<dbReference type="GO" id="GO:0016787">
    <property type="term" value="F:hydrolase activity"/>
    <property type="evidence" value="ECO:0007669"/>
    <property type="project" value="UniProtKB-KW"/>
</dbReference>
<dbReference type="PANTHER" id="PTHR33525">
    <property type="match status" value="1"/>
</dbReference>
<feature type="domain" description="HDOD" evidence="1">
    <location>
        <begin position="35"/>
        <end position="228"/>
    </location>
</feature>
<dbReference type="Proteomes" id="UP000239735">
    <property type="component" value="Unassembled WGS sequence"/>
</dbReference>
<dbReference type="SUPFAM" id="SSF109604">
    <property type="entry name" value="HD-domain/PDEase-like"/>
    <property type="match status" value="1"/>
</dbReference>
<dbReference type="EMBL" id="OKRB01000084">
    <property type="protein sequence ID" value="SPE20138.1"/>
    <property type="molecule type" value="Genomic_DNA"/>
</dbReference>
<dbReference type="InterPro" id="IPR052340">
    <property type="entry name" value="RNase_Y/CdgJ"/>
</dbReference>
<gene>
    <name evidence="2" type="ORF">SBA5_280009</name>
</gene>